<dbReference type="Proteomes" id="UP000194154">
    <property type="component" value="Chromosome"/>
</dbReference>
<dbReference type="PANTHER" id="PTHR33545">
    <property type="entry name" value="UPF0750 MEMBRANE PROTEIN YITT-RELATED"/>
    <property type="match status" value="1"/>
</dbReference>
<keyword evidence="2" id="KW-1003">Cell membrane</keyword>
<dbReference type="Gene3D" id="3.30.70.120">
    <property type="match status" value="1"/>
</dbReference>
<dbReference type="GeneID" id="35294377"/>
<keyword evidence="9" id="KW-1185">Reference proteome</keyword>
<sequence>MKYQNNIIFKVAITVIGSFLIAAAFNLFLLPHGVLSSGVSGIALLLHILTNFDAGILNLLLNIPLIILGIWKLNRSIIINTVLSVIFISLFMTFIPITKVSQELFVNVIFGGVLVGIGVGIILKYSGTTGGMDIVAMIISQQSNMSIGLVMTILNGIIILCSGFFFNWNIALMTLLSIYITGKTVDMIFTSHIKLTATIVTSNLDAVKQGLIDEIYRGITISEVYGGYSNNKQHMITMVLTRYELQDVIRIAKENDPKCFINVYQTTEVHGNFARNN</sequence>
<keyword evidence="4 6" id="KW-1133">Transmembrane helix</keyword>
<feature type="transmembrane region" description="Helical" evidence="6">
    <location>
        <begin position="104"/>
        <end position="125"/>
    </location>
</feature>
<feature type="transmembrane region" description="Helical" evidence="6">
    <location>
        <begin position="77"/>
        <end position="98"/>
    </location>
</feature>
<dbReference type="CDD" id="cd16380">
    <property type="entry name" value="YitT_C"/>
    <property type="match status" value="1"/>
</dbReference>
<dbReference type="RefSeq" id="WP_086041606.1">
    <property type="nucleotide sequence ID" value="NZ_CBCRZA010000003.1"/>
</dbReference>
<keyword evidence="5 6" id="KW-0472">Membrane</keyword>
<protein>
    <recommendedName>
        <fullName evidence="7">DUF2179 domain-containing protein</fullName>
    </recommendedName>
</protein>
<evidence type="ECO:0000313" key="9">
    <source>
        <dbReference type="Proteomes" id="UP000194154"/>
    </source>
</evidence>
<feature type="transmembrane region" description="Helical" evidence="6">
    <location>
        <begin position="42"/>
        <end position="70"/>
    </location>
</feature>
<organism evidence="8 9">
    <name type="scientific">Macrococcoides canis</name>
    <dbReference type="NCBI Taxonomy" id="1855823"/>
    <lineage>
        <taxon>Bacteria</taxon>
        <taxon>Bacillati</taxon>
        <taxon>Bacillota</taxon>
        <taxon>Bacilli</taxon>
        <taxon>Bacillales</taxon>
        <taxon>Staphylococcaceae</taxon>
        <taxon>Macrococcoides</taxon>
    </lineage>
</organism>
<dbReference type="InterPro" id="IPR051461">
    <property type="entry name" value="UPF0750_membrane"/>
</dbReference>
<dbReference type="PIRSF" id="PIRSF006483">
    <property type="entry name" value="Membrane_protein_YitT"/>
    <property type="match status" value="1"/>
</dbReference>
<evidence type="ECO:0000259" key="7">
    <source>
        <dbReference type="Pfam" id="PF10035"/>
    </source>
</evidence>
<dbReference type="PANTHER" id="PTHR33545:SF5">
    <property type="entry name" value="UPF0750 MEMBRANE PROTEIN YITT"/>
    <property type="match status" value="1"/>
</dbReference>
<comment type="subcellular location">
    <subcellularLocation>
        <location evidence="1">Cell membrane</location>
        <topology evidence="1">Multi-pass membrane protein</topology>
    </subcellularLocation>
</comment>
<gene>
    <name evidence="8" type="ORF">MCCS_02220</name>
</gene>
<keyword evidence="3 6" id="KW-0812">Transmembrane</keyword>
<evidence type="ECO:0000256" key="6">
    <source>
        <dbReference type="SAM" id="Phobius"/>
    </source>
</evidence>
<feature type="transmembrane region" description="Helical" evidence="6">
    <location>
        <begin position="146"/>
        <end position="168"/>
    </location>
</feature>
<evidence type="ECO:0000256" key="2">
    <source>
        <dbReference type="ARBA" id="ARBA00022475"/>
    </source>
</evidence>
<reference evidence="8 9" key="1">
    <citation type="journal article" date="2017" name="Int. J. Syst. Evol. Microbiol.">
        <title>Macrococcus canis sp. nov., a skin bacterium associated with infections in dogs.</title>
        <authorList>
            <person name="Gobeli Brawand S."/>
            <person name="Cotting K."/>
            <person name="Gomez-Sanz E."/>
            <person name="Collaud A."/>
            <person name="Thomann A."/>
            <person name="Brodard I."/>
            <person name="Rodriguez-Campos S."/>
            <person name="Strauss C."/>
            <person name="Perreten V."/>
        </authorList>
    </citation>
    <scope>NUCLEOTIDE SEQUENCE [LARGE SCALE GENOMIC DNA]</scope>
    <source>
        <strain evidence="8 9">KM45013</strain>
    </source>
</reference>
<accession>A0A1W7A8C2</accession>
<dbReference type="KEGG" id="mcak:MCCS_02220"/>
<dbReference type="InterPro" id="IPR015867">
    <property type="entry name" value="N-reg_PII/ATP_PRibTrfase_C"/>
</dbReference>
<evidence type="ECO:0000313" key="8">
    <source>
        <dbReference type="EMBL" id="ARQ05893.1"/>
    </source>
</evidence>
<evidence type="ECO:0000256" key="4">
    <source>
        <dbReference type="ARBA" id="ARBA00022989"/>
    </source>
</evidence>
<dbReference type="OrthoDB" id="2417289at2"/>
<evidence type="ECO:0000256" key="1">
    <source>
        <dbReference type="ARBA" id="ARBA00004651"/>
    </source>
</evidence>
<evidence type="ECO:0000256" key="5">
    <source>
        <dbReference type="ARBA" id="ARBA00023136"/>
    </source>
</evidence>
<dbReference type="InterPro" id="IPR019264">
    <property type="entry name" value="DUF2179"/>
</dbReference>
<name>A0A1W7A8C2_9STAP</name>
<dbReference type="EMBL" id="CP021059">
    <property type="protein sequence ID" value="ARQ05893.1"/>
    <property type="molecule type" value="Genomic_DNA"/>
</dbReference>
<feature type="transmembrane region" description="Helical" evidence="6">
    <location>
        <begin position="7"/>
        <end position="30"/>
    </location>
</feature>
<evidence type="ECO:0000256" key="3">
    <source>
        <dbReference type="ARBA" id="ARBA00022692"/>
    </source>
</evidence>
<dbReference type="GO" id="GO:0005886">
    <property type="term" value="C:plasma membrane"/>
    <property type="evidence" value="ECO:0007669"/>
    <property type="project" value="UniProtKB-SubCell"/>
</dbReference>
<feature type="domain" description="DUF2179" evidence="7">
    <location>
        <begin position="217"/>
        <end position="271"/>
    </location>
</feature>
<dbReference type="AlphaFoldDB" id="A0A1W7A8C2"/>
<dbReference type="Pfam" id="PF10035">
    <property type="entry name" value="DUF2179"/>
    <property type="match status" value="1"/>
</dbReference>
<dbReference type="Pfam" id="PF02588">
    <property type="entry name" value="YitT_membrane"/>
    <property type="match status" value="1"/>
</dbReference>
<proteinExistence type="predicted"/>
<dbReference type="InterPro" id="IPR003740">
    <property type="entry name" value="YitT"/>
</dbReference>